<evidence type="ECO:0000313" key="1">
    <source>
        <dbReference type="EMBL" id="RWA09848.1"/>
    </source>
</evidence>
<sequence>MCKIISNVTYGCSHIEPWVEPRACQYGAEGARKPLQKDPLCLIYPHCRRLGNVRQINIFDQMLCSACYIAQTQKRKDISAQVKEKIVSKAEKKAGFHAKCARKHIANSEKDSRLEHLDVSYINRVTDVALKRLDIAFSDEQMEPHHFEELLQIVMGLPFLFKDRLIRKFACRVEQNFEAEDVRYFYELLMKHRNFGRDFRNGLKNPSVLDP</sequence>
<dbReference type="AlphaFoldDB" id="A0A439D624"/>
<accession>A0A439D624</accession>
<protein>
    <submittedName>
        <fullName evidence="1">Uncharacterized protein</fullName>
    </submittedName>
</protein>
<dbReference type="Proteomes" id="UP000286045">
    <property type="component" value="Unassembled WGS sequence"/>
</dbReference>
<gene>
    <name evidence="1" type="ORF">EKO27_g5254</name>
</gene>
<name>A0A439D624_9PEZI</name>
<proteinExistence type="predicted"/>
<dbReference type="EMBL" id="RYZI01000137">
    <property type="protein sequence ID" value="RWA09848.1"/>
    <property type="molecule type" value="Genomic_DNA"/>
</dbReference>
<reference evidence="1 2" key="1">
    <citation type="submission" date="2018-12" db="EMBL/GenBank/DDBJ databases">
        <title>Draft genome sequence of Xylaria grammica IHI A82.</title>
        <authorList>
            <person name="Buettner E."/>
            <person name="Kellner H."/>
        </authorList>
    </citation>
    <scope>NUCLEOTIDE SEQUENCE [LARGE SCALE GENOMIC DNA]</scope>
    <source>
        <strain evidence="1 2">IHI A82</strain>
    </source>
</reference>
<organism evidence="1 2">
    <name type="scientific">Xylaria grammica</name>
    <dbReference type="NCBI Taxonomy" id="363999"/>
    <lineage>
        <taxon>Eukaryota</taxon>
        <taxon>Fungi</taxon>
        <taxon>Dikarya</taxon>
        <taxon>Ascomycota</taxon>
        <taxon>Pezizomycotina</taxon>
        <taxon>Sordariomycetes</taxon>
        <taxon>Xylariomycetidae</taxon>
        <taxon>Xylariales</taxon>
        <taxon>Xylariaceae</taxon>
        <taxon>Xylaria</taxon>
    </lineage>
</organism>
<keyword evidence="2" id="KW-1185">Reference proteome</keyword>
<evidence type="ECO:0000313" key="2">
    <source>
        <dbReference type="Proteomes" id="UP000286045"/>
    </source>
</evidence>
<comment type="caution">
    <text evidence="1">The sequence shown here is derived from an EMBL/GenBank/DDBJ whole genome shotgun (WGS) entry which is preliminary data.</text>
</comment>